<dbReference type="Proteomes" id="UP000317894">
    <property type="component" value="Unassembled WGS sequence"/>
</dbReference>
<evidence type="ECO:0000313" key="3">
    <source>
        <dbReference type="Proteomes" id="UP000317894"/>
    </source>
</evidence>
<proteinExistence type="predicted"/>
<evidence type="ECO:0000313" key="2">
    <source>
        <dbReference type="EMBL" id="TRW14508.1"/>
    </source>
</evidence>
<keyword evidence="3" id="KW-1185">Reference proteome</keyword>
<dbReference type="AlphaFoldDB" id="A0A552U8G1"/>
<name>A0A552U8G1_9SPHN</name>
<accession>A0A552U8G1</accession>
<evidence type="ECO:0000256" key="1">
    <source>
        <dbReference type="SAM" id="MobiDB-lite"/>
    </source>
</evidence>
<dbReference type="EMBL" id="VJWA01000002">
    <property type="protein sequence ID" value="TRW14508.1"/>
    <property type="molecule type" value="Genomic_DNA"/>
</dbReference>
<dbReference type="RefSeq" id="WP_144237713.1">
    <property type="nucleotide sequence ID" value="NZ_VJWA01000002.1"/>
</dbReference>
<protein>
    <submittedName>
        <fullName evidence="2">Uncharacterized protein</fullName>
    </submittedName>
</protein>
<feature type="region of interest" description="Disordered" evidence="1">
    <location>
        <begin position="526"/>
        <end position="550"/>
    </location>
</feature>
<sequence length="550" mass="62305">MQKLIERLVEVAPMPTDLSTSLETVLRNQAAWYSHPQIERHRGFHDVFLNPTTSGLCYRVDHDPSDPFVWPTVVTPASVKAWLWSNLPTEYGWFALKQFTELLCLDDIDDEDATSIDGNKTYLCEDVGDRKPPQDASLVASLVNLASHSRPLFDELTIGDVRSAYRMVPDQGFPAVNGQDAMPFVSLRSMCCEASKYRSAGDVLRTAEGQHRILRGPTGHNELDRCDPHSDVKIDGVTGKLGAAFVAFREVGDIFLRRNGREVPDSFPGLEKIEPRRKFKSRAAEDRYMSDLGLTVLAKVMEKLWRIKEGANFEKSLNRAMAQGSYELQRQWRHTKFRRRPRNRNVHMANARGSRPKMVVFLACNAGVSRNADYHGSLVAKFNATNSFEQAFDACRAGRQVSFAAMRDEGMRKGLDANELCPPRIHKDNRLQARELFSLLSRTVLRSHIDAPVQDRNAPGWDDHPYEEWHWEKGQLRDKEKFVCEVTESSIAFYRRYHAHQPNRHEIATVRAALGPTELQLRGLVKPLQGNTLRTGKADKPSKAPKASGQ</sequence>
<gene>
    <name evidence="2" type="ORF">FMM06_12445</name>
</gene>
<organism evidence="2 3">
    <name type="scientific">Glacieibacterium frigidum</name>
    <dbReference type="NCBI Taxonomy" id="2593303"/>
    <lineage>
        <taxon>Bacteria</taxon>
        <taxon>Pseudomonadati</taxon>
        <taxon>Pseudomonadota</taxon>
        <taxon>Alphaproteobacteria</taxon>
        <taxon>Sphingomonadales</taxon>
        <taxon>Sphingosinicellaceae</taxon>
        <taxon>Glacieibacterium</taxon>
    </lineage>
</organism>
<comment type="caution">
    <text evidence="2">The sequence shown here is derived from an EMBL/GenBank/DDBJ whole genome shotgun (WGS) entry which is preliminary data.</text>
</comment>
<dbReference type="OrthoDB" id="9801102at2"/>
<reference evidence="2 3" key="1">
    <citation type="submission" date="2019-07" db="EMBL/GenBank/DDBJ databases">
        <title>Novel species isolated from glacier.</title>
        <authorList>
            <person name="Liu Q."/>
            <person name="Xin Y.-H."/>
        </authorList>
    </citation>
    <scope>NUCLEOTIDE SEQUENCE [LARGE SCALE GENOMIC DNA]</scope>
    <source>
        <strain evidence="2 3">LB1R16</strain>
    </source>
</reference>